<evidence type="ECO:0000259" key="6">
    <source>
        <dbReference type="Pfam" id="PF08245"/>
    </source>
</evidence>
<evidence type="ECO:0000313" key="7">
    <source>
        <dbReference type="EMBL" id="MCA9374958.1"/>
    </source>
</evidence>
<dbReference type="Pfam" id="PF02875">
    <property type="entry name" value="Mur_ligase_C"/>
    <property type="match status" value="1"/>
</dbReference>
<evidence type="ECO:0000313" key="8">
    <source>
        <dbReference type="Proteomes" id="UP000748332"/>
    </source>
</evidence>
<organism evidence="7 8">
    <name type="scientific">Candidatus Dojkabacteria bacterium</name>
    <dbReference type="NCBI Taxonomy" id="2099670"/>
    <lineage>
        <taxon>Bacteria</taxon>
        <taxon>Candidatus Dojkabacteria</taxon>
    </lineage>
</organism>
<dbReference type="InterPro" id="IPR013221">
    <property type="entry name" value="Mur_ligase_cen"/>
</dbReference>
<reference evidence="7" key="2">
    <citation type="journal article" date="2021" name="Microbiome">
        <title>Successional dynamics and alternative stable states in a saline activated sludge microbial community over 9 years.</title>
        <authorList>
            <person name="Wang Y."/>
            <person name="Ye J."/>
            <person name="Ju F."/>
            <person name="Liu L."/>
            <person name="Boyd J.A."/>
            <person name="Deng Y."/>
            <person name="Parks D.H."/>
            <person name="Jiang X."/>
            <person name="Yin X."/>
            <person name="Woodcroft B.J."/>
            <person name="Tyson G.W."/>
            <person name="Hugenholtz P."/>
            <person name="Polz M.F."/>
            <person name="Zhang T."/>
        </authorList>
    </citation>
    <scope>NUCLEOTIDE SEQUENCE</scope>
    <source>
        <strain evidence="7">HKST-UBA16</strain>
    </source>
</reference>
<protein>
    <submittedName>
        <fullName evidence="7">UDP-N-acetylmuramoyl-tripeptide--D-alanyl-D-alanine ligase</fullName>
    </submittedName>
</protein>
<dbReference type="InterPro" id="IPR004101">
    <property type="entry name" value="Mur_ligase_C"/>
</dbReference>
<keyword evidence="3" id="KW-0067">ATP-binding</keyword>
<gene>
    <name evidence="7" type="ORF">KC622_01360</name>
</gene>
<comment type="caution">
    <text evidence="7">The sequence shown here is derived from an EMBL/GenBank/DDBJ whole genome shotgun (WGS) entry which is preliminary data.</text>
</comment>
<dbReference type="InterPro" id="IPR036615">
    <property type="entry name" value="Mur_ligase_C_dom_sf"/>
</dbReference>
<dbReference type="SUPFAM" id="SSF53623">
    <property type="entry name" value="MurD-like peptide ligases, catalytic domain"/>
    <property type="match status" value="1"/>
</dbReference>
<dbReference type="EMBL" id="JAGQLM010000053">
    <property type="protein sequence ID" value="MCA9374958.1"/>
    <property type="molecule type" value="Genomic_DNA"/>
</dbReference>
<feature type="domain" description="Mur ligase central" evidence="6">
    <location>
        <begin position="136"/>
        <end position="323"/>
    </location>
</feature>
<feature type="transmembrane region" description="Helical" evidence="4">
    <location>
        <begin position="94"/>
        <end position="113"/>
    </location>
</feature>
<evidence type="ECO:0000256" key="4">
    <source>
        <dbReference type="SAM" id="Phobius"/>
    </source>
</evidence>
<feature type="transmembrane region" description="Helical" evidence="4">
    <location>
        <begin position="57"/>
        <end position="74"/>
    </location>
</feature>
<sequence length="472" mass="52422">MSVIFSLGLLSSLPWLYYLQVKDYFYLRVVSGLKEQGLKPLFWFLPFKIPAKSLRNILVLIISFLSLILIAYVMSLNSTIDYQEILILGVSSYFFSRLVVLVTVILTEPLAYLRREMLIKQASKMVLSSNAVFIGVTGSYGKSSTKEFIAEILASEFHTGKSVENYNSEVGVAISVLRNLEPDKEYFVSEMGAYTKGTIAKSASIVKPKMAVLTGLGNQHLDTFGSRANIIEAKSELLRALPPDGIAYINIDCEGYKKALEYCNCKTVTYSISNHSADVFAAIDRRSSNEIYFSFKYGEIETRFETHLPGLHNVLNLLPGIAIALDQGIEITKIQKSLSSIAPLKGRLSSTTRSDGVEIVDDSYNNSLMGFSSAVDVMKIYPARKKILITKGIIELGKEKKSSYEHLTSKLQGTDIKVFTTDQELANCGEGIEYVSSEKELLSALSNILDSGDLLLIKGRFSPNFMKQINRP</sequence>
<dbReference type="GO" id="GO:0016881">
    <property type="term" value="F:acid-amino acid ligase activity"/>
    <property type="evidence" value="ECO:0007669"/>
    <property type="project" value="InterPro"/>
</dbReference>
<accession>A0A955KVC3</accession>
<dbReference type="InterPro" id="IPR036565">
    <property type="entry name" value="Mur-like_cat_sf"/>
</dbReference>
<evidence type="ECO:0000256" key="2">
    <source>
        <dbReference type="ARBA" id="ARBA00022741"/>
    </source>
</evidence>
<proteinExistence type="predicted"/>
<dbReference type="AlphaFoldDB" id="A0A955KVC3"/>
<name>A0A955KVC3_9BACT</name>
<reference evidence="7" key="1">
    <citation type="submission" date="2020-04" db="EMBL/GenBank/DDBJ databases">
        <authorList>
            <person name="Zhang T."/>
        </authorList>
    </citation>
    <scope>NUCLEOTIDE SEQUENCE</scope>
    <source>
        <strain evidence="7">HKST-UBA16</strain>
    </source>
</reference>
<evidence type="ECO:0000256" key="3">
    <source>
        <dbReference type="ARBA" id="ARBA00022840"/>
    </source>
</evidence>
<keyword evidence="1 7" id="KW-0436">Ligase</keyword>
<keyword evidence="4" id="KW-0812">Transmembrane</keyword>
<dbReference type="Gene3D" id="3.40.1190.10">
    <property type="entry name" value="Mur-like, catalytic domain"/>
    <property type="match status" value="1"/>
</dbReference>
<dbReference type="PANTHER" id="PTHR43024">
    <property type="entry name" value="UDP-N-ACETYLMURAMOYL-TRIPEPTIDE--D-ALANYL-D-ALANINE LIGASE"/>
    <property type="match status" value="1"/>
</dbReference>
<dbReference type="Gene3D" id="3.90.190.20">
    <property type="entry name" value="Mur ligase, C-terminal domain"/>
    <property type="match status" value="1"/>
</dbReference>
<dbReference type="SUPFAM" id="SSF53244">
    <property type="entry name" value="MurD-like peptide ligases, peptide-binding domain"/>
    <property type="match status" value="1"/>
</dbReference>
<dbReference type="Proteomes" id="UP000748332">
    <property type="component" value="Unassembled WGS sequence"/>
</dbReference>
<feature type="domain" description="Mur ligase C-terminal" evidence="5">
    <location>
        <begin position="346"/>
        <end position="460"/>
    </location>
</feature>
<dbReference type="PANTHER" id="PTHR43024:SF1">
    <property type="entry name" value="UDP-N-ACETYLMURAMOYL-TRIPEPTIDE--D-ALANYL-D-ALANINE LIGASE"/>
    <property type="match status" value="1"/>
</dbReference>
<dbReference type="Pfam" id="PF08245">
    <property type="entry name" value="Mur_ligase_M"/>
    <property type="match status" value="1"/>
</dbReference>
<evidence type="ECO:0000259" key="5">
    <source>
        <dbReference type="Pfam" id="PF02875"/>
    </source>
</evidence>
<evidence type="ECO:0000256" key="1">
    <source>
        <dbReference type="ARBA" id="ARBA00022598"/>
    </source>
</evidence>
<dbReference type="InterPro" id="IPR051046">
    <property type="entry name" value="MurCDEF_CellWall_CoF430Synth"/>
</dbReference>
<keyword evidence="4" id="KW-1133">Transmembrane helix</keyword>
<keyword evidence="2" id="KW-0547">Nucleotide-binding</keyword>
<keyword evidence="4" id="KW-0472">Membrane</keyword>
<dbReference type="GO" id="GO:0005524">
    <property type="term" value="F:ATP binding"/>
    <property type="evidence" value="ECO:0007669"/>
    <property type="project" value="UniProtKB-KW"/>
</dbReference>